<evidence type="ECO:0000313" key="2">
    <source>
        <dbReference type="Proteomes" id="UP000537890"/>
    </source>
</evidence>
<name>A0A7Z0MQL3_9GAMM</name>
<sequence>MPCKKKDCAGMKMTLSLKNRQNYLIVTQNAQSSSREYYEKGKYSWDDKSGIVTLVARKDSSIRKFSIKNEARLIMLEEATRR</sequence>
<evidence type="ECO:0000313" key="1">
    <source>
        <dbReference type="EMBL" id="NYT47582.1"/>
    </source>
</evidence>
<proteinExistence type="predicted"/>
<accession>A0A7Z0MQL3</accession>
<protein>
    <submittedName>
        <fullName evidence="1">Copper resistance protein NlpE N-terminal domain-containing protein</fullName>
    </submittedName>
</protein>
<dbReference type="Proteomes" id="UP000537890">
    <property type="component" value="Unassembled WGS sequence"/>
</dbReference>
<comment type="caution">
    <text evidence="1">The sequence shown here is derived from an EMBL/GenBank/DDBJ whole genome shotgun (WGS) entry which is preliminary data.</text>
</comment>
<reference evidence="1 2" key="1">
    <citation type="submission" date="2020-05" db="EMBL/GenBank/DDBJ databases">
        <title>Horizontal transmission and recombination maintain forever young bacterial symbiont genomes.</title>
        <authorList>
            <person name="Russell S.L."/>
            <person name="Pepper-Tunick E."/>
            <person name="Svedberg J."/>
            <person name="Byrne A."/>
            <person name="Ruelas Castillo J."/>
            <person name="Vollmers C."/>
            <person name="Beinart R.A."/>
            <person name="Corbett-Detig R."/>
        </authorList>
    </citation>
    <scope>NUCLEOTIDE SEQUENCE [LARGE SCALE GENOMIC DNA]</scope>
    <source>
        <strain evidence="1">4727-3</strain>
    </source>
</reference>
<gene>
    <name evidence="1" type="ORF">H0A75_08515</name>
</gene>
<dbReference type="AlphaFoldDB" id="A0A7Z0MQL3"/>
<dbReference type="InterPro" id="IPR007298">
    <property type="entry name" value="Cu-R_lipoprotein_NlpE"/>
</dbReference>
<dbReference type="EMBL" id="JACCHS010000182">
    <property type="protein sequence ID" value="NYT47582.1"/>
    <property type="molecule type" value="Genomic_DNA"/>
</dbReference>
<organism evidence="1 2">
    <name type="scientific">Candidatus Methanofishera endochildressiae</name>
    <dbReference type="NCBI Taxonomy" id="2738884"/>
    <lineage>
        <taxon>Bacteria</taxon>
        <taxon>Pseudomonadati</taxon>
        <taxon>Pseudomonadota</taxon>
        <taxon>Gammaproteobacteria</taxon>
        <taxon>Candidatus Methanofishera</taxon>
    </lineage>
</organism>
<dbReference type="Pfam" id="PF04170">
    <property type="entry name" value="NlpE"/>
    <property type="match status" value="1"/>
</dbReference>
<dbReference type="Gene3D" id="2.40.128.640">
    <property type="match status" value="1"/>
</dbReference>